<name>A0A9X2Q126_9BACT</name>
<accession>A0A9X2Q126</accession>
<dbReference type="AlphaFoldDB" id="A0A9X2Q126"/>
<keyword evidence="1" id="KW-1133">Transmembrane helix</keyword>
<protein>
    <recommendedName>
        <fullName evidence="2">Transposase IS4-like domain-containing protein</fullName>
    </recommendedName>
</protein>
<dbReference type="Proteomes" id="UP001155027">
    <property type="component" value="Unassembled WGS sequence"/>
</dbReference>
<dbReference type="RefSeq" id="WP_259081089.1">
    <property type="nucleotide sequence ID" value="NZ_JANUAU010000016.1"/>
</dbReference>
<dbReference type="InterPro" id="IPR002559">
    <property type="entry name" value="Transposase_11"/>
</dbReference>
<dbReference type="Gene3D" id="3.90.350.10">
    <property type="entry name" value="Transposase Inhibitor Protein From Tn5, Chain A, domain 1"/>
    <property type="match status" value="1"/>
</dbReference>
<dbReference type="SUPFAM" id="SSF53098">
    <property type="entry name" value="Ribonuclease H-like"/>
    <property type="match status" value="1"/>
</dbReference>
<evidence type="ECO:0000313" key="3">
    <source>
        <dbReference type="EMBL" id="MCS3679278.1"/>
    </source>
</evidence>
<sequence length="368" mass="42639">MSNSLTLQDRIETLIDQTLPPLRKTRHRNLARLLTGLYRAEHVHLSAMADELPGPAQQTSKTRRMRRFLNNEEVDPGRWYRPVARVLLREASESGRLRILVDRLELSGKRRLLVAALAYRRRALPIWWRAERQTGATGAELQASFLEELAELVPPEAEAVLIGDGEFHSVDLLERAREEGWAYCVRLHADTYVRTDGERANGEQAWRECRALDPTEGERRYVQDVRIAKSRDFGPVNLVYHWAEGEEEPWRLVTNLSPDFTVVRFYQRRMWIEQLFGDWQEERFHLHQTRLYEPETLSRLILGLSLVYVWLVAVGSYVAGARLAPARRPYWSSRPELSGDWTSVDQKMSSESRAASNAIITLLLKTVR</sequence>
<dbReference type="NCBIfam" id="NF033591">
    <property type="entry name" value="transpos_IS4_2"/>
    <property type="match status" value="1"/>
</dbReference>
<dbReference type="PANTHER" id="PTHR35404:SF8">
    <property type="entry name" value="TRANSPOSASE OF TN10"/>
    <property type="match status" value="1"/>
</dbReference>
<dbReference type="EMBL" id="JANUAU010000016">
    <property type="protein sequence ID" value="MCS3679278.1"/>
    <property type="molecule type" value="Genomic_DNA"/>
</dbReference>
<keyword evidence="1" id="KW-0812">Transmembrane</keyword>
<dbReference type="GO" id="GO:0004803">
    <property type="term" value="F:transposase activity"/>
    <property type="evidence" value="ECO:0007669"/>
    <property type="project" value="InterPro"/>
</dbReference>
<dbReference type="InterPro" id="IPR012337">
    <property type="entry name" value="RNaseH-like_sf"/>
</dbReference>
<dbReference type="PANTHER" id="PTHR35404">
    <property type="entry name" value="TRANSPOSASE OF TN10"/>
    <property type="match status" value="1"/>
</dbReference>
<keyword evidence="1" id="KW-0472">Membrane</keyword>
<evidence type="ECO:0000259" key="2">
    <source>
        <dbReference type="Pfam" id="PF01609"/>
    </source>
</evidence>
<feature type="domain" description="Transposase IS4-like" evidence="2">
    <location>
        <begin position="146"/>
        <end position="310"/>
    </location>
</feature>
<dbReference type="Pfam" id="PF01609">
    <property type="entry name" value="DDE_Tnp_1"/>
    <property type="match status" value="1"/>
</dbReference>
<dbReference type="InterPro" id="IPR047658">
    <property type="entry name" value="IS4-like_transpos"/>
</dbReference>
<proteinExistence type="predicted"/>
<gene>
    <name evidence="3" type="ORF">GGP71_003228</name>
</gene>
<dbReference type="GO" id="GO:0003677">
    <property type="term" value="F:DNA binding"/>
    <property type="evidence" value="ECO:0007669"/>
    <property type="project" value="InterPro"/>
</dbReference>
<evidence type="ECO:0000256" key="1">
    <source>
        <dbReference type="SAM" id="Phobius"/>
    </source>
</evidence>
<reference evidence="3" key="1">
    <citation type="submission" date="2022-08" db="EMBL/GenBank/DDBJ databases">
        <title>Genomic Encyclopedia of Type Strains, Phase V (KMG-V): Genome sequencing to study the core and pangenomes of soil and plant-associated prokaryotes.</title>
        <authorList>
            <person name="Whitman W."/>
        </authorList>
    </citation>
    <scope>NUCLEOTIDE SEQUENCE</scope>
    <source>
        <strain evidence="3">0</strain>
    </source>
</reference>
<organism evidence="3 4">
    <name type="scientific">Salinibacter ruber</name>
    <dbReference type="NCBI Taxonomy" id="146919"/>
    <lineage>
        <taxon>Bacteria</taxon>
        <taxon>Pseudomonadati</taxon>
        <taxon>Rhodothermota</taxon>
        <taxon>Rhodothermia</taxon>
        <taxon>Rhodothermales</taxon>
        <taxon>Salinibacteraceae</taxon>
        <taxon>Salinibacter</taxon>
    </lineage>
</organism>
<feature type="transmembrane region" description="Helical" evidence="1">
    <location>
        <begin position="300"/>
        <end position="324"/>
    </location>
</feature>
<dbReference type="GO" id="GO:0006313">
    <property type="term" value="P:DNA transposition"/>
    <property type="evidence" value="ECO:0007669"/>
    <property type="project" value="InterPro"/>
</dbReference>
<evidence type="ECO:0000313" key="4">
    <source>
        <dbReference type="Proteomes" id="UP001155027"/>
    </source>
</evidence>
<comment type="caution">
    <text evidence="3">The sequence shown here is derived from an EMBL/GenBank/DDBJ whole genome shotgun (WGS) entry which is preliminary data.</text>
</comment>